<comment type="caution">
    <text evidence="1">The sequence shown here is derived from an EMBL/GenBank/DDBJ whole genome shotgun (WGS) entry which is preliminary data.</text>
</comment>
<dbReference type="RefSeq" id="WP_073072383.1">
    <property type="nucleotide sequence ID" value="NZ_MPPI01000015.1"/>
</dbReference>
<dbReference type="EMBL" id="PVWG01000049">
    <property type="protein sequence ID" value="PSB15983.1"/>
    <property type="molecule type" value="Genomic_DNA"/>
</dbReference>
<dbReference type="Proteomes" id="UP000238634">
    <property type="component" value="Unassembled WGS sequence"/>
</dbReference>
<proteinExistence type="predicted"/>
<dbReference type="AlphaFoldDB" id="A0A2T1D640"/>
<name>A0A2T1D640_9CYAN</name>
<dbReference type="PANTHER" id="PTHR34547">
    <property type="entry name" value="YACP-LIKE NYN DOMAIN PROTEIN"/>
    <property type="match status" value="1"/>
</dbReference>
<organism evidence="1 2">
    <name type="scientific">Phormidesmis priestleyi ULC007</name>
    <dbReference type="NCBI Taxonomy" id="1920490"/>
    <lineage>
        <taxon>Bacteria</taxon>
        <taxon>Bacillati</taxon>
        <taxon>Cyanobacteriota</taxon>
        <taxon>Cyanophyceae</taxon>
        <taxon>Leptolyngbyales</taxon>
        <taxon>Leptolyngbyaceae</taxon>
        <taxon>Phormidesmis</taxon>
    </lineage>
</organism>
<dbReference type="Pfam" id="PF05991">
    <property type="entry name" value="NYN_YacP"/>
    <property type="match status" value="1"/>
</dbReference>
<accession>A0A2T1D640</accession>
<reference evidence="1 2" key="1">
    <citation type="submission" date="2018-02" db="EMBL/GenBank/DDBJ databases">
        <authorList>
            <person name="Cohen D.B."/>
            <person name="Kent A.D."/>
        </authorList>
    </citation>
    <scope>NUCLEOTIDE SEQUENCE [LARGE SCALE GENOMIC DNA]</scope>
    <source>
        <strain evidence="1 2">ULC007</strain>
    </source>
</reference>
<reference evidence="1 2" key="2">
    <citation type="submission" date="2018-03" db="EMBL/GenBank/DDBJ databases">
        <title>The ancient ancestry and fast evolution of plastids.</title>
        <authorList>
            <person name="Moore K.R."/>
            <person name="Magnabosco C."/>
            <person name="Momper L."/>
            <person name="Gold D.A."/>
            <person name="Bosak T."/>
            <person name="Fournier G.P."/>
        </authorList>
    </citation>
    <scope>NUCLEOTIDE SEQUENCE [LARGE SCALE GENOMIC DNA]</scope>
    <source>
        <strain evidence="1 2">ULC007</strain>
    </source>
</reference>
<sequence length="184" mass="21025">MPPSVPQAVLLVDGYNIVGAWHDLKQVRDCEGLEEARRQLIAALTGYSAFQGFDTQVVFDAQYRDSLANREVVTPNLLVHYTDFGQTADTYIERSCADFRHDIRKFHQRLIVATSDRAQQLTVIGYGAEWMSAQQLANDVDFATRRVQRKQKDVKKSSGRFLFNSLDPIAQERLARLRFGEDQK</sequence>
<dbReference type="STRING" id="1920490.GCA_001895925_01149"/>
<dbReference type="PANTHER" id="PTHR34547:SF1">
    <property type="entry name" value="YACP-LIKE NYN DOMAIN PROTEIN"/>
    <property type="match status" value="1"/>
</dbReference>
<keyword evidence="2" id="KW-1185">Reference proteome</keyword>
<evidence type="ECO:0000313" key="2">
    <source>
        <dbReference type="Proteomes" id="UP000238634"/>
    </source>
</evidence>
<dbReference type="InterPro" id="IPR010298">
    <property type="entry name" value="YacP-like"/>
</dbReference>
<evidence type="ECO:0000313" key="1">
    <source>
        <dbReference type="EMBL" id="PSB15983.1"/>
    </source>
</evidence>
<gene>
    <name evidence="1" type="ORF">C7B65_22890</name>
</gene>
<dbReference type="OrthoDB" id="9792160at2"/>
<protein>
    <submittedName>
        <fullName evidence="1">NYN domain-containing protein</fullName>
    </submittedName>
</protein>
<dbReference type="CDD" id="cd10912">
    <property type="entry name" value="PIN_YacP-like"/>
    <property type="match status" value="1"/>
</dbReference>